<keyword evidence="2" id="KW-1185">Reference proteome</keyword>
<gene>
    <name evidence="1" type="ORF">SD71_09720</name>
</gene>
<comment type="caution">
    <text evidence="1">The sequence shown here is derived from an EMBL/GenBank/DDBJ whole genome shotgun (WGS) entry which is preliminary data.</text>
</comment>
<dbReference type="RefSeq" id="WP_041062184.1">
    <property type="nucleotide sequence ID" value="NZ_JXAL01000014.1"/>
</dbReference>
<evidence type="ECO:0000313" key="1">
    <source>
        <dbReference type="EMBL" id="KIL36215.1"/>
    </source>
</evidence>
<sequence>MTSVAFFDADSMKKGQRKDILLLHENRHFTASIQMDQQPSPRTRLFWLSDFATALKQRFPSHEQAAHKGLFHAAESVLMRLLKVSQNTYEVNFQLQLMKKRFNKILNLKRWKTRPAGQKVPLDIFLESVMNVTPIIEHRL</sequence>
<dbReference type="EMBL" id="JXAL01000014">
    <property type="protein sequence ID" value="KIL36215.1"/>
    <property type="molecule type" value="Genomic_DNA"/>
</dbReference>
<reference evidence="1 2" key="1">
    <citation type="submission" date="2014-12" db="EMBL/GenBank/DDBJ databases">
        <title>Draft genome sequence of Cohnella kolymensis strain B-2846.</title>
        <authorList>
            <person name="Karlyshev A.V."/>
            <person name="Kudryashova E.B."/>
        </authorList>
    </citation>
    <scope>NUCLEOTIDE SEQUENCE [LARGE SCALE GENOMIC DNA]</scope>
    <source>
        <strain evidence="1 2">VKM B-2846</strain>
    </source>
</reference>
<accession>A0ABR5A5E9</accession>
<protein>
    <recommendedName>
        <fullName evidence="3">MADF domain-containing protein</fullName>
    </recommendedName>
</protein>
<evidence type="ECO:0000313" key="2">
    <source>
        <dbReference type="Proteomes" id="UP000054526"/>
    </source>
</evidence>
<organism evidence="1 2">
    <name type="scientific">Cohnella kolymensis</name>
    <dbReference type="NCBI Taxonomy" id="1590652"/>
    <lineage>
        <taxon>Bacteria</taxon>
        <taxon>Bacillati</taxon>
        <taxon>Bacillota</taxon>
        <taxon>Bacilli</taxon>
        <taxon>Bacillales</taxon>
        <taxon>Paenibacillaceae</taxon>
        <taxon>Cohnella</taxon>
    </lineage>
</organism>
<proteinExistence type="predicted"/>
<name>A0ABR5A5E9_9BACL</name>
<evidence type="ECO:0008006" key="3">
    <source>
        <dbReference type="Google" id="ProtNLM"/>
    </source>
</evidence>
<dbReference type="Proteomes" id="UP000054526">
    <property type="component" value="Unassembled WGS sequence"/>
</dbReference>